<dbReference type="EMBL" id="PUJW01000025">
    <property type="protein sequence ID" value="NHB94078.1"/>
    <property type="molecule type" value="Genomic_DNA"/>
</dbReference>
<dbReference type="Proteomes" id="UP000591844">
    <property type="component" value="Unassembled WGS sequence"/>
</dbReference>
<dbReference type="GO" id="GO:0006355">
    <property type="term" value="P:regulation of DNA-templated transcription"/>
    <property type="evidence" value="ECO:0007669"/>
    <property type="project" value="InterPro"/>
</dbReference>
<comment type="caution">
    <text evidence="3">The sequence shown here is derived from an EMBL/GenBank/DDBJ whole genome shotgun (WGS) entry which is preliminary data.</text>
</comment>
<organism evidence="3 4">
    <name type="scientific">Photorhabdus cinerea</name>
    <dbReference type="NCBI Taxonomy" id="471575"/>
    <lineage>
        <taxon>Bacteria</taxon>
        <taxon>Pseudomonadati</taxon>
        <taxon>Pseudomonadota</taxon>
        <taxon>Gammaproteobacteria</taxon>
        <taxon>Enterobacterales</taxon>
        <taxon>Morganellaceae</taxon>
        <taxon>Photorhabdus</taxon>
    </lineage>
</organism>
<dbReference type="PANTHER" id="PTHR38781:SF1">
    <property type="entry name" value="ANTITOXIN DINJ-RELATED"/>
    <property type="match status" value="1"/>
</dbReference>
<name>A0A7X5QGU4_9GAMM</name>
<gene>
    <name evidence="3" type="ORF">C5469_18860</name>
</gene>
<dbReference type="GO" id="GO:0006351">
    <property type="term" value="P:DNA-templated transcription"/>
    <property type="evidence" value="ECO:0007669"/>
    <property type="project" value="TreeGrafter"/>
</dbReference>
<sequence length="90" mass="9858">MATIKAEIVRARVDPKLKEDAEKVLSALGISLSDAIRIFLNQVSLRQEFPIELKIPNRTTLKAIAAPVTDEVFISADELFSSVCGDDAED</sequence>
<dbReference type="NCBIfam" id="TIGR02384">
    <property type="entry name" value="RelB_DinJ"/>
    <property type="match status" value="1"/>
</dbReference>
<keyword evidence="4" id="KW-1185">Reference proteome</keyword>
<evidence type="ECO:0000256" key="2">
    <source>
        <dbReference type="ARBA" id="ARBA00022649"/>
    </source>
</evidence>
<evidence type="ECO:0000313" key="4">
    <source>
        <dbReference type="Proteomes" id="UP000591844"/>
    </source>
</evidence>
<dbReference type="InterPro" id="IPR007337">
    <property type="entry name" value="RelB/DinJ"/>
</dbReference>
<dbReference type="RefSeq" id="WP_166309796.1">
    <property type="nucleotide sequence ID" value="NZ_CAWPIB010000025.1"/>
</dbReference>
<dbReference type="InterPro" id="IPR026262">
    <property type="entry name" value="DinJ"/>
</dbReference>
<evidence type="ECO:0000256" key="1">
    <source>
        <dbReference type="ARBA" id="ARBA00010562"/>
    </source>
</evidence>
<accession>A0A7X5QGU4</accession>
<dbReference type="Gene3D" id="1.10.1220.10">
    <property type="entry name" value="Met repressor-like"/>
    <property type="match status" value="1"/>
</dbReference>
<dbReference type="InterPro" id="IPR013321">
    <property type="entry name" value="Arc_rbn_hlx_hlx"/>
</dbReference>
<dbReference type="Pfam" id="PF04221">
    <property type="entry name" value="RelB"/>
    <property type="match status" value="1"/>
</dbReference>
<keyword evidence="2" id="KW-1277">Toxin-antitoxin system</keyword>
<dbReference type="PANTHER" id="PTHR38781">
    <property type="entry name" value="ANTITOXIN DINJ-RELATED"/>
    <property type="match status" value="1"/>
</dbReference>
<dbReference type="GO" id="GO:0000987">
    <property type="term" value="F:cis-regulatory region sequence-specific DNA binding"/>
    <property type="evidence" value="ECO:0007669"/>
    <property type="project" value="InterPro"/>
</dbReference>
<reference evidence="3 4" key="1">
    <citation type="submission" date="2018-02" db="EMBL/GenBank/DDBJ databases">
        <authorList>
            <person name="Machado R.A."/>
        </authorList>
    </citation>
    <scope>NUCLEOTIDE SEQUENCE [LARGE SCALE GENOMIC DNA]</scope>
    <source>
        <strain evidence="3 4">DSM 19724</strain>
    </source>
</reference>
<evidence type="ECO:0000313" key="3">
    <source>
        <dbReference type="EMBL" id="NHB94078.1"/>
    </source>
</evidence>
<comment type="similarity">
    <text evidence="1">Belongs to the RelB/DinJ antitoxin family.</text>
</comment>
<dbReference type="PIRSF" id="PIRSF003108">
    <property type="entry name" value="DinJ"/>
    <property type="match status" value="1"/>
</dbReference>
<dbReference type="GO" id="GO:0044010">
    <property type="term" value="P:single-species biofilm formation"/>
    <property type="evidence" value="ECO:0007669"/>
    <property type="project" value="InterPro"/>
</dbReference>
<dbReference type="GO" id="GO:0015643">
    <property type="term" value="F:toxic substance binding"/>
    <property type="evidence" value="ECO:0007669"/>
    <property type="project" value="InterPro"/>
</dbReference>
<dbReference type="AlphaFoldDB" id="A0A7X5QGU4"/>
<proteinExistence type="inferred from homology"/>
<protein>
    <submittedName>
        <fullName evidence="3">Type II toxin-antitoxin system antitoxin, RelB/DinJ family</fullName>
    </submittedName>
</protein>